<evidence type="ECO:0000313" key="2">
    <source>
        <dbReference type="EMBL" id="GAI87358.1"/>
    </source>
</evidence>
<feature type="non-terminal residue" evidence="2">
    <location>
        <position position="1"/>
    </location>
</feature>
<organism evidence="2">
    <name type="scientific">marine sediment metagenome</name>
    <dbReference type="NCBI Taxonomy" id="412755"/>
    <lineage>
        <taxon>unclassified sequences</taxon>
        <taxon>metagenomes</taxon>
        <taxon>ecological metagenomes</taxon>
    </lineage>
</organism>
<sequence>GNIASPVGADGNGGLGTREADGQNRAVRWNVAGGGGRLCKDQAGI</sequence>
<proteinExistence type="predicted"/>
<dbReference type="AlphaFoldDB" id="X1S388"/>
<protein>
    <submittedName>
        <fullName evidence="2">Uncharacterized protein</fullName>
    </submittedName>
</protein>
<reference evidence="2" key="1">
    <citation type="journal article" date="2014" name="Front. Microbiol.">
        <title>High frequency of phylogenetically diverse reductive dehalogenase-homologous genes in deep subseafloor sedimentary metagenomes.</title>
        <authorList>
            <person name="Kawai M."/>
            <person name="Futagami T."/>
            <person name="Toyoda A."/>
            <person name="Takaki Y."/>
            <person name="Nishi S."/>
            <person name="Hori S."/>
            <person name="Arai W."/>
            <person name="Tsubouchi T."/>
            <person name="Morono Y."/>
            <person name="Uchiyama I."/>
            <person name="Ito T."/>
            <person name="Fujiyama A."/>
            <person name="Inagaki F."/>
            <person name="Takami H."/>
        </authorList>
    </citation>
    <scope>NUCLEOTIDE SEQUENCE</scope>
    <source>
        <strain evidence="2">Expedition CK06-06</strain>
    </source>
</reference>
<dbReference type="EMBL" id="BARW01006244">
    <property type="protein sequence ID" value="GAI87358.1"/>
    <property type="molecule type" value="Genomic_DNA"/>
</dbReference>
<gene>
    <name evidence="2" type="ORF">S12H4_13103</name>
</gene>
<feature type="region of interest" description="Disordered" evidence="1">
    <location>
        <begin position="1"/>
        <end position="23"/>
    </location>
</feature>
<evidence type="ECO:0000256" key="1">
    <source>
        <dbReference type="SAM" id="MobiDB-lite"/>
    </source>
</evidence>
<accession>X1S388</accession>
<name>X1S388_9ZZZZ</name>
<comment type="caution">
    <text evidence="2">The sequence shown here is derived from an EMBL/GenBank/DDBJ whole genome shotgun (WGS) entry which is preliminary data.</text>
</comment>